<dbReference type="InterPro" id="IPR038969">
    <property type="entry name" value="FEN"/>
</dbReference>
<dbReference type="AlphaFoldDB" id="A0A1G2CHB8"/>
<dbReference type="Pfam" id="PF01367">
    <property type="entry name" value="5_3_exonuc"/>
    <property type="match status" value="1"/>
</dbReference>
<dbReference type="InterPro" id="IPR036279">
    <property type="entry name" value="5-3_exonuclease_C_sf"/>
</dbReference>
<accession>A0A1G2CHB8</accession>
<dbReference type="InterPro" id="IPR020046">
    <property type="entry name" value="5-3_exonucl_a-hlix_arch_N"/>
</dbReference>
<evidence type="ECO:0000256" key="1">
    <source>
        <dbReference type="ARBA" id="ARBA00022722"/>
    </source>
</evidence>
<keyword evidence="1" id="KW-0540">Nuclease</keyword>
<evidence type="ECO:0000256" key="2">
    <source>
        <dbReference type="ARBA" id="ARBA00022801"/>
    </source>
</evidence>
<dbReference type="STRING" id="1798650.A2945_02315"/>
<organism evidence="5 6">
    <name type="scientific">Candidatus Liptonbacteria bacterium RIFCSPLOWO2_01_FULL_52_25</name>
    <dbReference type="NCBI Taxonomy" id="1798650"/>
    <lineage>
        <taxon>Bacteria</taxon>
        <taxon>Candidatus Liptoniibacteriota</taxon>
    </lineage>
</organism>
<evidence type="ECO:0000313" key="5">
    <source>
        <dbReference type="EMBL" id="OGY99807.1"/>
    </source>
</evidence>
<protein>
    <recommendedName>
        <fullName evidence="4">5'-3' exonuclease domain-containing protein</fullName>
    </recommendedName>
</protein>
<dbReference type="SMART" id="SM00279">
    <property type="entry name" value="HhH2"/>
    <property type="match status" value="1"/>
</dbReference>
<dbReference type="CDD" id="cd09859">
    <property type="entry name" value="PIN_53EXO"/>
    <property type="match status" value="1"/>
</dbReference>
<reference evidence="5 6" key="1">
    <citation type="journal article" date="2016" name="Nat. Commun.">
        <title>Thousands of microbial genomes shed light on interconnected biogeochemical processes in an aquifer system.</title>
        <authorList>
            <person name="Anantharaman K."/>
            <person name="Brown C.T."/>
            <person name="Hug L.A."/>
            <person name="Sharon I."/>
            <person name="Castelle C.J."/>
            <person name="Probst A.J."/>
            <person name="Thomas B.C."/>
            <person name="Singh A."/>
            <person name="Wilkins M.J."/>
            <person name="Karaoz U."/>
            <person name="Brodie E.L."/>
            <person name="Williams K.H."/>
            <person name="Hubbard S.S."/>
            <person name="Banfield J.F."/>
        </authorList>
    </citation>
    <scope>NUCLEOTIDE SEQUENCE [LARGE SCALE GENOMIC DNA]</scope>
</reference>
<dbReference type="InterPro" id="IPR029060">
    <property type="entry name" value="PIN-like_dom_sf"/>
</dbReference>
<dbReference type="PANTHER" id="PTHR42646">
    <property type="entry name" value="FLAP ENDONUCLEASE XNI"/>
    <property type="match status" value="1"/>
</dbReference>
<proteinExistence type="predicted"/>
<feature type="domain" description="5'-3' exonuclease" evidence="4">
    <location>
        <begin position="1"/>
        <end position="272"/>
    </location>
</feature>
<evidence type="ECO:0000313" key="6">
    <source>
        <dbReference type="Proteomes" id="UP000178880"/>
    </source>
</evidence>
<dbReference type="InterPro" id="IPR020045">
    <property type="entry name" value="DNA_polI_H3TH"/>
</dbReference>
<evidence type="ECO:0000256" key="3">
    <source>
        <dbReference type="ARBA" id="ARBA00023125"/>
    </source>
</evidence>
<keyword evidence="3" id="KW-0238">DNA-binding</keyword>
<dbReference type="InterPro" id="IPR008918">
    <property type="entry name" value="HhH2"/>
</dbReference>
<dbReference type="EMBL" id="MHLA01000013">
    <property type="protein sequence ID" value="OGY99807.1"/>
    <property type="molecule type" value="Genomic_DNA"/>
</dbReference>
<dbReference type="Gene3D" id="1.10.150.20">
    <property type="entry name" value="5' to 3' exonuclease, C-terminal subdomain"/>
    <property type="match status" value="1"/>
</dbReference>
<comment type="caution">
    <text evidence="5">The sequence shown here is derived from an EMBL/GenBank/DDBJ whole genome shotgun (WGS) entry which is preliminary data.</text>
</comment>
<dbReference type="Gene3D" id="3.40.50.1010">
    <property type="entry name" value="5'-nuclease"/>
    <property type="match status" value="1"/>
</dbReference>
<keyword evidence="2" id="KW-0378">Hydrolase</keyword>
<gene>
    <name evidence="5" type="ORF">A2945_02315</name>
</gene>
<dbReference type="GO" id="GO:0008409">
    <property type="term" value="F:5'-3' exonuclease activity"/>
    <property type="evidence" value="ECO:0007669"/>
    <property type="project" value="InterPro"/>
</dbReference>
<dbReference type="Proteomes" id="UP000178880">
    <property type="component" value="Unassembled WGS sequence"/>
</dbReference>
<dbReference type="GO" id="GO:0003677">
    <property type="term" value="F:DNA binding"/>
    <property type="evidence" value="ECO:0007669"/>
    <property type="project" value="UniProtKB-KW"/>
</dbReference>
<dbReference type="InterPro" id="IPR002421">
    <property type="entry name" value="5-3_exonuclease"/>
</dbReference>
<dbReference type="GO" id="GO:0033567">
    <property type="term" value="P:DNA replication, Okazaki fragment processing"/>
    <property type="evidence" value="ECO:0007669"/>
    <property type="project" value="InterPro"/>
</dbReference>
<dbReference type="Pfam" id="PF02739">
    <property type="entry name" value="5_3_exonuc_N"/>
    <property type="match status" value="1"/>
</dbReference>
<dbReference type="GO" id="GO:0017108">
    <property type="term" value="F:5'-flap endonuclease activity"/>
    <property type="evidence" value="ECO:0007669"/>
    <property type="project" value="InterPro"/>
</dbReference>
<dbReference type="SMART" id="SM00475">
    <property type="entry name" value="53EXOc"/>
    <property type="match status" value="1"/>
</dbReference>
<sequence>MRTLLLIDANSLIHRSFHALPPLTNRKGEPVQALYGISSILLRLWREARPDYAAALFDRPEPTFRKKEYAEYKAQRPAAPSELISQIIAAHQLFEGFGIKTFEKAGFEADDLIATLAEKFSAKGGSASGGKLEPDLQVVILTGDRDTLQLVEGNKVVVRTFKTGISDTFTYNHDAVVEKYGLEPKQLIDYKAFVGDASDNIKGVPGIGPKTAAELLKKFSTLEGVFVGVKGDPKLEKRVLPFEKEAELSKMLVTLKHDVPIELNKLEELEIHDGMDAVKAYFNVMGFDTLLKRLEGVGGSVKKEAKPKKRPQKPMF</sequence>
<dbReference type="CDD" id="cd09898">
    <property type="entry name" value="H3TH_53EXO"/>
    <property type="match status" value="1"/>
</dbReference>
<evidence type="ECO:0000259" key="4">
    <source>
        <dbReference type="SMART" id="SM00475"/>
    </source>
</evidence>
<dbReference type="SUPFAM" id="SSF47807">
    <property type="entry name" value="5' to 3' exonuclease, C-terminal subdomain"/>
    <property type="match status" value="1"/>
</dbReference>
<dbReference type="PANTHER" id="PTHR42646:SF2">
    <property type="entry name" value="5'-3' EXONUCLEASE FAMILY PROTEIN"/>
    <property type="match status" value="1"/>
</dbReference>
<dbReference type="FunFam" id="1.10.150.20:FF:000003">
    <property type="entry name" value="DNA polymerase I"/>
    <property type="match status" value="1"/>
</dbReference>
<name>A0A1G2CHB8_9BACT</name>
<dbReference type="SUPFAM" id="SSF88723">
    <property type="entry name" value="PIN domain-like"/>
    <property type="match status" value="1"/>
</dbReference>